<accession>A0AAV4XC08</accession>
<evidence type="ECO:0000313" key="3">
    <source>
        <dbReference type="Proteomes" id="UP001054945"/>
    </source>
</evidence>
<organism evidence="2 3">
    <name type="scientific">Caerostris extrusa</name>
    <name type="common">Bark spider</name>
    <name type="synonym">Caerostris bankana</name>
    <dbReference type="NCBI Taxonomy" id="172846"/>
    <lineage>
        <taxon>Eukaryota</taxon>
        <taxon>Metazoa</taxon>
        <taxon>Ecdysozoa</taxon>
        <taxon>Arthropoda</taxon>
        <taxon>Chelicerata</taxon>
        <taxon>Arachnida</taxon>
        <taxon>Araneae</taxon>
        <taxon>Araneomorphae</taxon>
        <taxon>Entelegynae</taxon>
        <taxon>Araneoidea</taxon>
        <taxon>Araneidae</taxon>
        <taxon>Caerostris</taxon>
    </lineage>
</organism>
<keyword evidence="1" id="KW-1133">Transmembrane helix</keyword>
<comment type="caution">
    <text evidence="2">The sequence shown here is derived from an EMBL/GenBank/DDBJ whole genome shotgun (WGS) entry which is preliminary data.</text>
</comment>
<protein>
    <submittedName>
        <fullName evidence="2">Uncharacterized protein</fullName>
    </submittedName>
</protein>
<dbReference type="Proteomes" id="UP001054945">
    <property type="component" value="Unassembled WGS sequence"/>
</dbReference>
<reference evidence="2 3" key="1">
    <citation type="submission" date="2021-06" db="EMBL/GenBank/DDBJ databases">
        <title>Caerostris extrusa draft genome.</title>
        <authorList>
            <person name="Kono N."/>
            <person name="Arakawa K."/>
        </authorList>
    </citation>
    <scope>NUCLEOTIDE SEQUENCE [LARGE SCALE GENOMIC DNA]</scope>
</reference>
<gene>
    <name evidence="2" type="ORF">CEXT_703171</name>
</gene>
<dbReference type="AlphaFoldDB" id="A0AAV4XC08"/>
<sequence length="99" mass="11938">MHASSVSRQERMLEWRTMALDVPLVRRQLCFLVLSVKWNRPPFPRLPWRLWPRFGTTFFFFVVYVTDFYNIALDTGMIQFACDRVKESFVLLLKDENVF</sequence>
<dbReference type="EMBL" id="BPLR01000017">
    <property type="protein sequence ID" value="GIY91484.1"/>
    <property type="molecule type" value="Genomic_DNA"/>
</dbReference>
<feature type="transmembrane region" description="Helical" evidence="1">
    <location>
        <begin position="50"/>
        <end position="69"/>
    </location>
</feature>
<evidence type="ECO:0000313" key="2">
    <source>
        <dbReference type="EMBL" id="GIY91484.1"/>
    </source>
</evidence>
<keyword evidence="3" id="KW-1185">Reference proteome</keyword>
<keyword evidence="1" id="KW-0812">Transmembrane</keyword>
<proteinExistence type="predicted"/>
<keyword evidence="1" id="KW-0472">Membrane</keyword>
<evidence type="ECO:0000256" key="1">
    <source>
        <dbReference type="SAM" id="Phobius"/>
    </source>
</evidence>
<name>A0AAV4XC08_CAEEX</name>